<name>A0ABY6N589_9ALTE</name>
<proteinExistence type="predicted"/>
<dbReference type="RefSeq" id="WP_265048757.1">
    <property type="nucleotide sequence ID" value="NZ_CP100390.1"/>
</dbReference>
<sequence>MNIIRVLLTSAIVLANQAIAGDAREIDHLKGATEKSAIEFVDGFYHEVREGMSRSDLQYYFSSDENKILDLSIIIMSEWSNKATEIETQHFMDLMNIEARCESLELESMSLSGMYTKYARLNYKVTNICTETINPNKREVKLEYPGTTKRWIIESIQAKVANDE</sequence>
<gene>
    <name evidence="1" type="ORF">NKI27_05885</name>
</gene>
<keyword evidence="2" id="KW-1185">Reference proteome</keyword>
<evidence type="ECO:0000313" key="2">
    <source>
        <dbReference type="Proteomes" id="UP001163739"/>
    </source>
</evidence>
<reference evidence="1" key="1">
    <citation type="submission" date="2022-06" db="EMBL/GenBank/DDBJ databases">
        <title>Alkalimarinus sp. nov., isolated from gut of a Alitta virens.</title>
        <authorList>
            <person name="Yang A.I."/>
            <person name="Shin N.-R."/>
        </authorList>
    </citation>
    <scope>NUCLEOTIDE SEQUENCE</scope>
    <source>
        <strain evidence="1">A2M4</strain>
    </source>
</reference>
<protein>
    <submittedName>
        <fullName evidence="1">Uncharacterized protein</fullName>
    </submittedName>
</protein>
<organism evidence="1 2">
    <name type="scientific">Alkalimarinus alittae</name>
    <dbReference type="NCBI Taxonomy" id="2961619"/>
    <lineage>
        <taxon>Bacteria</taxon>
        <taxon>Pseudomonadati</taxon>
        <taxon>Pseudomonadota</taxon>
        <taxon>Gammaproteobacteria</taxon>
        <taxon>Alteromonadales</taxon>
        <taxon>Alteromonadaceae</taxon>
        <taxon>Alkalimarinus</taxon>
    </lineage>
</organism>
<evidence type="ECO:0000313" key="1">
    <source>
        <dbReference type="EMBL" id="UZE97280.1"/>
    </source>
</evidence>
<accession>A0ABY6N589</accession>
<dbReference type="Proteomes" id="UP001163739">
    <property type="component" value="Chromosome"/>
</dbReference>
<dbReference type="EMBL" id="CP100390">
    <property type="protein sequence ID" value="UZE97280.1"/>
    <property type="molecule type" value="Genomic_DNA"/>
</dbReference>